<evidence type="ECO:0000256" key="1">
    <source>
        <dbReference type="ARBA" id="ARBA00022679"/>
    </source>
</evidence>
<name>A0ABY7WH97_9SPHI</name>
<gene>
    <name evidence="4" type="ORF">PQ465_01020</name>
</gene>
<evidence type="ECO:0000313" key="5">
    <source>
        <dbReference type="Proteomes" id="UP001221558"/>
    </source>
</evidence>
<dbReference type="Gene3D" id="3.40.50.2000">
    <property type="entry name" value="Glycogen Phosphorylase B"/>
    <property type="match status" value="2"/>
</dbReference>
<organism evidence="4 5">
    <name type="scientific">Sphingobacterium oryzagri</name>
    <dbReference type="NCBI Taxonomy" id="3025669"/>
    <lineage>
        <taxon>Bacteria</taxon>
        <taxon>Pseudomonadati</taxon>
        <taxon>Bacteroidota</taxon>
        <taxon>Sphingobacteriia</taxon>
        <taxon>Sphingobacteriales</taxon>
        <taxon>Sphingobacteriaceae</taxon>
        <taxon>Sphingobacterium</taxon>
    </lineage>
</organism>
<keyword evidence="1" id="KW-0808">Transferase</keyword>
<sequence>MLNKQPTGVGIYCKRLYNQFTKNEKDIGQCRFLFLKEGSLLSLKRYLWNFFVLPLKAYKSLIYSPSTHGSLFAHKQVITIHDVICLNFPAQHPLQYYYFKYYVPLLLKKCDKVIAISEFTKSEILKFYKVEESKVKVVYNGVERLNYHGETGFEEEVNILTHGNPFFLCVGASYSHKNIEMFIDAIALLDRKDVAFIIVGKDNEYVDSLKMLAKQKSLSNIIFLNYVSDKLLMSLYKLALANVYVSLYEGFGFPPMEAASFGTISIVADIPVMREVYGEGVLYVEKSNSAQLSGVLSDVLTKKYDPKPAVDHLQKLFDRYDWNRCYNEVLKTLKDVDAKK</sequence>
<evidence type="ECO:0000313" key="4">
    <source>
        <dbReference type="EMBL" id="WDF68971.1"/>
    </source>
</evidence>
<accession>A0ABY7WH97</accession>
<dbReference type="InterPro" id="IPR028098">
    <property type="entry name" value="Glyco_trans_4-like_N"/>
</dbReference>
<dbReference type="Proteomes" id="UP001221558">
    <property type="component" value="Chromosome"/>
</dbReference>
<dbReference type="CDD" id="cd03809">
    <property type="entry name" value="GT4_MtfB-like"/>
    <property type="match status" value="1"/>
</dbReference>
<dbReference type="PANTHER" id="PTHR46401">
    <property type="entry name" value="GLYCOSYLTRANSFERASE WBBK-RELATED"/>
    <property type="match status" value="1"/>
</dbReference>
<dbReference type="Pfam" id="PF00534">
    <property type="entry name" value="Glycos_transf_1"/>
    <property type="match status" value="1"/>
</dbReference>
<dbReference type="EMBL" id="CP117880">
    <property type="protein sequence ID" value="WDF68971.1"/>
    <property type="molecule type" value="Genomic_DNA"/>
</dbReference>
<dbReference type="PANTHER" id="PTHR46401:SF2">
    <property type="entry name" value="GLYCOSYLTRANSFERASE WBBK-RELATED"/>
    <property type="match status" value="1"/>
</dbReference>
<feature type="domain" description="Glycosyltransferase subfamily 4-like N-terminal" evidence="3">
    <location>
        <begin position="76"/>
        <end position="143"/>
    </location>
</feature>
<feature type="domain" description="Glycosyl transferase family 1" evidence="2">
    <location>
        <begin position="160"/>
        <end position="303"/>
    </location>
</feature>
<evidence type="ECO:0000259" key="3">
    <source>
        <dbReference type="Pfam" id="PF13439"/>
    </source>
</evidence>
<evidence type="ECO:0000259" key="2">
    <source>
        <dbReference type="Pfam" id="PF00534"/>
    </source>
</evidence>
<dbReference type="RefSeq" id="WP_274267699.1">
    <property type="nucleotide sequence ID" value="NZ_CP117880.1"/>
</dbReference>
<keyword evidence="5" id="KW-1185">Reference proteome</keyword>
<dbReference type="Pfam" id="PF13439">
    <property type="entry name" value="Glyco_transf_4"/>
    <property type="match status" value="1"/>
</dbReference>
<proteinExistence type="predicted"/>
<protein>
    <submittedName>
        <fullName evidence="4">Glycosyltransferase family 1 protein</fullName>
    </submittedName>
</protein>
<dbReference type="InterPro" id="IPR001296">
    <property type="entry name" value="Glyco_trans_1"/>
</dbReference>
<reference evidence="4 5" key="1">
    <citation type="submission" date="2023-02" db="EMBL/GenBank/DDBJ databases">
        <title>Genome sequence of Sphingobacterium sp. KACC 22765.</title>
        <authorList>
            <person name="Kim S."/>
            <person name="Heo J."/>
            <person name="Kwon S.-W."/>
        </authorList>
    </citation>
    <scope>NUCLEOTIDE SEQUENCE [LARGE SCALE GENOMIC DNA]</scope>
    <source>
        <strain evidence="4 5">KACC 22765</strain>
    </source>
</reference>
<dbReference type="SUPFAM" id="SSF53756">
    <property type="entry name" value="UDP-Glycosyltransferase/glycogen phosphorylase"/>
    <property type="match status" value="1"/>
</dbReference>